<dbReference type="InterPro" id="IPR036910">
    <property type="entry name" value="HMG_box_dom_sf"/>
</dbReference>
<evidence type="ECO:0000256" key="5">
    <source>
        <dbReference type="SAM" id="MobiDB-lite"/>
    </source>
</evidence>
<feature type="domain" description="HMG box" evidence="6">
    <location>
        <begin position="126"/>
        <end position="194"/>
    </location>
</feature>
<proteinExistence type="predicted"/>
<name>A0A9P8SRR8_ASPFM</name>
<dbReference type="SMART" id="SM00398">
    <property type="entry name" value="HMG"/>
    <property type="match status" value="1"/>
</dbReference>
<reference evidence="7" key="1">
    <citation type="submission" date="2021-08" db="EMBL/GenBank/DDBJ databases">
        <title>Global Aspergillus fumigatus from environmental and clinical sources.</title>
        <authorList>
            <person name="Barber A."/>
            <person name="Sae-Ong T."/>
        </authorList>
    </citation>
    <scope>NUCLEOTIDE SEQUENCE</scope>
    <source>
        <strain evidence="7">NRZ-2016-071</strain>
    </source>
</reference>
<evidence type="ECO:0000259" key="6">
    <source>
        <dbReference type="PROSITE" id="PS50118"/>
    </source>
</evidence>
<keyword evidence="3" id="KW-0804">Transcription</keyword>
<dbReference type="PROSITE" id="PS50118">
    <property type="entry name" value="HMG_BOX_2"/>
    <property type="match status" value="1"/>
</dbReference>
<sequence>MATVPIAMKPAAESTDTLTELLWQDALRHLESTNNEVLLPINVTDMIGQDNVDKIKTRLGALIGAPVVAFVDETIKALRVMRTPAFSGTAVSVASHGEAVKTNKVTVTESFAPRGKPVGPLKAPKVPRPPNAFILYRQHHHPKIKEAYPDYSNNDISVMLGKQWKDENEEIKTQFRNLAEELKKKHAEDHPDYHYTPRKPSERKRRTSSRQFSKNTKPAALRDTPASMNISSDVSTPAMLEGMPVGEIDFNAAFEDVPGINAIMTSNSILKNQQYHFEPNAFDLMNQVQNDYNKTALYQQLSLPEGQIGENFEFTDFISDCF</sequence>
<evidence type="ECO:0000256" key="2">
    <source>
        <dbReference type="ARBA" id="ARBA00023125"/>
    </source>
</evidence>
<dbReference type="SUPFAM" id="SSF47095">
    <property type="entry name" value="HMG-box"/>
    <property type="match status" value="1"/>
</dbReference>
<dbReference type="GO" id="GO:0030154">
    <property type="term" value="P:cell differentiation"/>
    <property type="evidence" value="ECO:0007669"/>
    <property type="project" value="TreeGrafter"/>
</dbReference>
<feature type="compositionally biased region" description="Basic and acidic residues" evidence="5">
    <location>
        <begin position="183"/>
        <end position="195"/>
    </location>
</feature>
<dbReference type="AlphaFoldDB" id="A0A9P8SRR8"/>
<organism evidence="7 8">
    <name type="scientific">Aspergillus fumigatus</name>
    <name type="common">Neosartorya fumigata</name>
    <dbReference type="NCBI Taxonomy" id="746128"/>
    <lineage>
        <taxon>Eukaryota</taxon>
        <taxon>Fungi</taxon>
        <taxon>Dikarya</taxon>
        <taxon>Ascomycota</taxon>
        <taxon>Pezizomycotina</taxon>
        <taxon>Eurotiomycetes</taxon>
        <taxon>Eurotiomycetidae</taxon>
        <taxon>Eurotiales</taxon>
        <taxon>Aspergillaceae</taxon>
        <taxon>Aspergillus</taxon>
        <taxon>Aspergillus subgen. Fumigati</taxon>
    </lineage>
</organism>
<evidence type="ECO:0000313" key="7">
    <source>
        <dbReference type="EMBL" id="KAH1904664.1"/>
    </source>
</evidence>
<evidence type="ECO:0000256" key="1">
    <source>
        <dbReference type="ARBA" id="ARBA00023015"/>
    </source>
</evidence>
<dbReference type="OMA" id="DYHYTPR"/>
<dbReference type="Gene3D" id="1.10.30.10">
    <property type="entry name" value="High mobility group box domain"/>
    <property type="match status" value="1"/>
</dbReference>
<dbReference type="FunFam" id="1.10.30.10:FF:000041">
    <property type="entry name" value="HMG box family protein"/>
    <property type="match status" value="1"/>
</dbReference>
<dbReference type="InterPro" id="IPR050140">
    <property type="entry name" value="SRY-related_HMG-box_TF-like"/>
</dbReference>
<dbReference type="GO" id="GO:0005634">
    <property type="term" value="C:nucleus"/>
    <property type="evidence" value="ECO:0007669"/>
    <property type="project" value="UniProtKB-UniRule"/>
</dbReference>
<feature type="region of interest" description="Disordered" evidence="5">
    <location>
        <begin position="183"/>
        <end position="229"/>
    </location>
</feature>
<accession>A0A9P8SRR8</accession>
<dbReference type="GO" id="GO:0000978">
    <property type="term" value="F:RNA polymerase II cis-regulatory region sequence-specific DNA binding"/>
    <property type="evidence" value="ECO:0007669"/>
    <property type="project" value="TreeGrafter"/>
</dbReference>
<dbReference type="CDD" id="cd01389">
    <property type="entry name" value="HMG-box_ROX1-like"/>
    <property type="match status" value="1"/>
</dbReference>
<dbReference type="EMBL" id="JAIBSC010000045">
    <property type="protein sequence ID" value="KAH1904664.1"/>
    <property type="molecule type" value="Genomic_DNA"/>
</dbReference>
<dbReference type="GO" id="GO:0001228">
    <property type="term" value="F:DNA-binding transcription activator activity, RNA polymerase II-specific"/>
    <property type="evidence" value="ECO:0007669"/>
    <property type="project" value="TreeGrafter"/>
</dbReference>
<keyword evidence="2 4" id="KW-0238">DNA-binding</keyword>
<dbReference type="Pfam" id="PF00505">
    <property type="entry name" value="HMG_box"/>
    <property type="match status" value="1"/>
</dbReference>
<comment type="caution">
    <text evidence="7">The sequence shown here is derived from an EMBL/GenBank/DDBJ whole genome shotgun (WGS) entry which is preliminary data.</text>
</comment>
<keyword evidence="1" id="KW-0805">Transcription regulation</keyword>
<dbReference type="PANTHER" id="PTHR10270">
    <property type="entry name" value="SOX TRANSCRIPTION FACTOR"/>
    <property type="match status" value="1"/>
</dbReference>
<dbReference type="InterPro" id="IPR009071">
    <property type="entry name" value="HMG_box_dom"/>
</dbReference>
<evidence type="ECO:0000313" key="8">
    <source>
        <dbReference type="Proteomes" id="UP000813423"/>
    </source>
</evidence>
<feature type="DNA-binding region" description="HMG box" evidence="4">
    <location>
        <begin position="126"/>
        <end position="194"/>
    </location>
</feature>
<protein>
    <recommendedName>
        <fullName evidence="6">HMG box domain-containing protein</fullName>
    </recommendedName>
</protein>
<keyword evidence="4" id="KW-0539">Nucleus</keyword>
<evidence type="ECO:0000256" key="4">
    <source>
        <dbReference type="PROSITE-ProRule" id="PRU00267"/>
    </source>
</evidence>
<dbReference type="GO" id="GO:0000122">
    <property type="term" value="P:negative regulation of transcription by RNA polymerase II"/>
    <property type="evidence" value="ECO:0007669"/>
    <property type="project" value="TreeGrafter"/>
</dbReference>
<dbReference type="PANTHER" id="PTHR10270:SF161">
    <property type="entry name" value="SEX-DETERMINING REGION Y PROTEIN"/>
    <property type="match status" value="1"/>
</dbReference>
<dbReference type="Proteomes" id="UP000813423">
    <property type="component" value="Unassembled WGS sequence"/>
</dbReference>
<gene>
    <name evidence="7" type="ORF">KXV57_006301</name>
</gene>
<evidence type="ECO:0000256" key="3">
    <source>
        <dbReference type="ARBA" id="ARBA00023163"/>
    </source>
</evidence>